<feature type="transmembrane region" description="Helical" evidence="5">
    <location>
        <begin position="12"/>
        <end position="34"/>
    </location>
</feature>
<proteinExistence type="predicted"/>
<dbReference type="AlphaFoldDB" id="A0A9D4KHL1"/>
<evidence type="ECO:0000313" key="6">
    <source>
        <dbReference type="EMBL" id="KAH3839412.1"/>
    </source>
</evidence>
<dbReference type="InterPro" id="IPR050579">
    <property type="entry name" value="PMP-22/EMP/MP20-like"/>
</dbReference>
<keyword evidence="4 5" id="KW-0472">Membrane</keyword>
<evidence type="ECO:0000256" key="5">
    <source>
        <dbReference type="SAM" id="Phobius"/>
    </source>
</evidence>
<accession>A0A9D4KHL1</accession>
<keyword evidence="3 5" id="KW-1133">Transmembrane helix</keyword>
<dbReference type="Pfam" id="PF00822">
    <property type="entry name" value="PMP22_Claudin"/>
    <property type="match status" value="1"/>
</dbReference>
<organism evidence="6 7">
    <name type="scientific">Dreissena polymorpha</name>
    <name type="common">Zebra mussel</name>
    <name type="synonym">Mytilus polymorpha</name>
    <dbReference type="NCBI Taxonomy" id="45954"/>
    <lineage>
        <taxon>Eukaryota</taxon>
        <taxon>Metazoa</taxon>
        <taxon>Spiralia</taxon>
        <taxon>Lophotrochozoa</taxon>
        <taxon>Mollusca</taxon>
        <taxon>Bivalvia</taxon>
        <taxon>Autobranchia</taxon>
        <taxon>Heteroconchia</taxon>
        <taxon>Euheterodonta</taxon>
        <taxon>Imparidentia</taxon>
        <taxon>Neoheterodontei</taxon>
        <taxon>Myida</taxon>
        <taxon>Dreissenoidea</taxon>
        <taxon>Dreissenidae</taxon>
        <taxon>Dreissena</taxon>
    </lineage>
</organism>
<sequence length="274" mass="31281">MENKGRDRRPYASLWIVSGIISFIGYILHVVGFATNYWTDLTVANTGLWRVCVDNKDCSNVGVDNVDWFKAVQALTIIGIILGFIGIIVISFIICFPRHYRWRIAACKCAVLAGLSVISAIAVYGGKMETNGKLGYSYGLSTAGGGLMLIGGLILCVDMCINRGYRRGAGKVRNRLPKRLYYESNYPQELRAPPYDIYKKPHPEQEPPRVYEWYPVYPHDKKEPFDRIDRYDWGDKFDRYDTLGLNYGRYDPGPITYVAYEPYNGRKTGPYDYN</sequence>
<gene>
    <name evidence="6" type="ORF">DPMN_112842</name>
</gene>
<evidence type="ECO:0000256" key="2">
    <source>
        <dbReference type="ARBA" id="ARBA00022692"/>
    </source>
</evidence>
<keyword evidence="2 5" id="KW-0812">Transmembrane</keyword>
<evidence type="ECO:0000256" key="4">
    <source>
        <dbReference type="ARBA" id="ARBA00023136"/>
    </source>
</evidence>
<comment type="caution">
    <text evidence="6">The sequence shown here is derived from an EMBL/GenBank/DDBJ whole genome shotgun (WGS) entry which is preliminary data.</text>
</comment>
<dbReference type="EMBL" id="JAIWYP010000004">
    <property type="protein sequence ID" value="KAH3839412.1"/>
    <property type="molecule type" value="Genomic_DNA"/>
</dbReference>
<protein>
    <submittedName>
        <fullName evidence="6">Uncharacterized protein</fullName>
    </submittedName>
</protein>
<evidence type="ECO:0000256" key="1">
    <source>
        <dbReference type="ARBA" id="ARBA00004141"/>
    </source>
</evidence>
<feature type="transmembrane region" description="Helical" evidence="5">
    <location>
        <begin position="74"/>
        <end position="96"/>
    </location>
</feature>
<reference evidence="6" key="2">
    <citation type="submission" date="2020-11" db="EMBL/GenBank/DDBJ databases">
        <authorList>
            <person name="McCartney M.A."/>
            <person name="Auch B."/>
            <person name="Kono T."/>
            <person name="Mallez S."/>
            <person name="Becker A."/>
            <person name="Gohl D.M."/>
            <person name="Silverstein K.A.T."/>
            <person name="Koren S."/>
            <person name="Bechman K.B."/>
            <person name="Herman A."/>
            <person name="Abrahante J.E."/>
            <person name="Garbe J."/>
        </authorList>
    </citation>
    <scope>NUCLEOTIDE SEQUENCE</scope>
    <source>
        <strain evidence="6">Duluth1</strain>
        <tissue evidence="6">Whole animal</tissue>
    </source>
</reference>
<dbReference type="OrthoDB" id="6157359at2759"/>
<feature type="transmembrane region" description="Helical" evidence="5">
    <location>
        <begin position="105"/>
        <end position="124"/>
    </location>
</feature>
<dbReference type="GO" id="GO:0005886">
    <property type="term" value="C:plasma membrane"/>
    <property type="evidence" value="ECO:0007669"/>
    <property type="project" value="TreeGrafter"/>
</dbReference>
<evidence type="ECO:0000256" key="3">
    <source>
        <dbReference type="ARBA" id="ARBA00022989"/>
    </source>
</evidence>
<name>A0A9D4KHL1_DREPO</name>
<dbReference type="Proteomes" id="UP000828390">
    <property type="component" value="Unassembled WGS sequence"/>
</dbReference>
<dbReference type="InterPro" id="IPR004031">
    <property type="entry name" value="PMP22/EMP/MP20/Claudin"/>
</dbReference>
<reference evidence="6" key="1">
    <citation type="journal article" date="2019" name="bioRxiv">
        <title>The Genome of the Zebra Mussel, Dreissena polymorpha: A Resource for Invasive Species Research.</title>
        <authorList>
            <person name="McCartney M.A."/>
            <person name="Auch B."/>
            <person name="Kono T."/>
            <person name="Mallez S."/>
            <person name="Zhang Y."/>
            <person name="Obille A."/>
            <person name="Becker A."/>
            <person name="Abrahante J.E."/>
            <person name="Garbe J."/>
            <person name="Badalamenti J.P."/>
            <person name="Herman A."/>
            <person name="Mangelson H."/>
            <person name="Liachko I."/>
            <person name="Sullivan S."/>
            <person name="Sone E.D."/>
            <person name="Koren S."/>
            <person name="Silverstein K.A.T."/>
            <person name="Beckman K.B."/>
            <person name="Gohl D.M."/>
        </authorList>
    </citation>
    <scope>NUCLEOTIDE SEQUENCE</scope>
    <source>
        <strain evidence="6">Duluth1</strain>
        <tissue evidence="6">Whole animal</tissue>
    </source>
</reference>
<comment type="subcellular location">
    <subcellularLocation>
        <location evidence="1">Membrane</location>
        <topology evidence="1">Multi-pass membrane protein</topology>
    </subcellularLocation>
</comment>
<keyword evidence="7" id="KW-1185">Reference proteome</keyword>
<dbReference type="Gene3D" id="1.20.140.150">
    <property type="match status" value="1"/>
</dbReference>
<dbReference type="PANTHER" id="PTHR10671:SF108">
    <property type="entry name" value="CLAUDIN FAMILY PROTEIN-RELATED"/>
    <property type="match status" value="1"/>
</dbReference>
<dbReference type="PANTHER" id="PTHR10671">
    <property type="entry name" value="EPITHELIAL MEMBRANE PROTEIN-RELATED"/>
    <property type="match status" value="1"/>
</dbReference>
<feature type="transmembrane region" description="Helical" evidence="5">
    <location>
        <begin position="136"/>
        <end position="157"/>
    </location>
</feature>
<evidence type="ECO:0000313" key="7">
    <source>
        <dbReference type="Proteomes" id="UP000828390"/>
    </source>
</evidence>